<dbReference type="InterPro" id="IPR000073">
    <property type="entry name" value="AB_hydrolase_1"/>
</dbReference>
<reference evidence="2 3" key="1">
    <citation type="submission" date="2018-02" db="EMBL/GenBank/DDBJ databases">
        <authorList>
            <person name="Moore K."/>
            <person name="Momper L."/>
        </authorList>
    </citation>
    <scope>NUCLEOTIDE SEQUENCE [LARGE SCALE GENOMIC DNA]</scope>
    <source>
        <strain evidence="2 3">CCALA 015</strain>
    </source>
</reference>
<evidence type="ECO:0000259" key="1">
    <source>
        <dbReference type="Pfam" id="PF12697"/>
    </source>
</evidence>
<dbReference type="GO" id="GO:0016787">
    <property type="term" value="F:hydrolase activity"/>
    <property type="evidence" value="ECO:0007669"/>
    <property type="project" value="UniProtKB-KW"/>
</dbReference>
<dbReference type="SUPFAM" id="SSF53474">
    <property type="entry name" value="alpha/beta-Hydrolases"/>
    <property type="match status" value="1"/>
</dbReference>
<dbReference type="EMBL" id="PVWP01000002">
    <property type="protein sequence ID" value="PSB38906.1"/>
    <property type="molecule type" value="Genomic_DNA"/>
</dbReference>
<accession>A0ABX5FAW8</accession>
<dbReference type="PANTHER" id="PTHR47914:SF1">
    <property type="entry name" value="ALPHA_BETA-HYDROLASES SUPERFAMILY PROTEIN"/>
    <property type="match status" value="1"/>
</dbReference>
<sequence length="347" mass="38107">MIPTGPTTLRATPGWWRSAAIWTRPACGPSWKPAWWHHEPHRPQGVRMTAVFGGAVDTLEVQLGGRRLQIVIERRGPKGAPLWLLLPALSTVSSRSEWQPLVTAVHDRVQVVSFDWPGFGDSGRPALAYDAALLVGCLEAVLTDLEARQHGPLTVVAAGHSAPLALALASKWSDRWSRFVAVAPTWRGPLPTMTGWSPGRFGWLRRLVALPLIGPALYRLNTSRALLRLMLRRHVWLDPGLLTPDRLRQQQRLARRPGSRFASAAFVSGGLDAAGESGWWLEQARGLHCPFEVVLATAAPPRSTREMELLAEAADGVMRLPGRLGLHQEFGALLGRRLLEAPDPQHG</sequence>
<comment type="caution">
    <text evidence="2">The sequence shown here is derived from an EMBL/GenBank/DDBJ whole genome shotgun (WGS) entry which is preliminary data.</text>
</comment>
<feature type="domain" description="AB hydrolase-1" evidence="1">
    <location>
        <begin position="93"/>
        <end position="273"/>
    </location>
</feature>
<keyword evidence="2" id="KW-0378">Hydrolase</keyword>
<protein>
    <submittedName>
        <fullName evidence="2">Alpha/beta hydrolase</fullName>
    </submittedName>
</protein>
<evidence type="ECO:0000313" key="3">
    <source>
        <dbReference type="Proteomes" id="UP000238218"/>
    </source>
</evidence>
<organism evidence="2 3">
    <name type="scientific">Aphanothece cf. minutissima CCALA 015</name>
    <dbReference type="NCBI Taxonomy" id="2107695"/>
    <lineage>
        <taxon>Bacteria</taxon>
        <taxon>Bacillati</taxon>
        <taxon>Cyanobacteriota</taxon>
        <taxon>Cyanophyceae</taxon>
        <taxon>Oscillatoriophycideae</taxon>
        <taxon>Chroococcales</taxon>
        <taxon>Aphanothecaceae</taxon>
        <taxon>Aphanothece</taxon>
    </lineage>
</organism>
<name>A0ABX5FAW8_9CHRO</name>
<dbReference type="Pfam" id="PF12697">
    <property type="entry name" value="Abhydrolase_6"/>
    <property type="match status" value="1"/>
</dbReference>
<keyword evidence="3" id="KW-1185">Reference proteome</keyword>
<dbReference type="Gene3D" id="3.40.50.1820">
    <property type="entry name" value="alpha/beta hydrolase"/>
    <property type="match status" value="1"/>
</dbReference>
<dbReference type="InterPro" id="IPR029058">
    <property type="entry name" value="AB_hydrolase_fold"/>
</dbReference>
<dbReference type="PANTHER" id="PTHR47914">
    <property type="entry name" value="ALPHA/BETA-HYDROLASES SUPERFAMILY PROTEIN"/>
    <property type="match status" value="1"/>
</dbReference>
<reference evidence="2 3" key="2">
    <citation type="submission" date="2018-03" db="EMBL/GenBank/DDBJ databases">
        <title>The ancient ancestry and fast evolution of plastids.</title>
        <authorList>
            <person name="Moore K.R."/>
            <person name="Magnabosco C."/>
            <person name="Momper L."/>
            <person name="Gold D.A."/>
            <person name="Bosak T."/>
            <person name="Fournier G.P."/>
        </authorList>
    </citation>
    <scope>NUCLEOTIDE SEQUENCE [LARGE SCALE GENOMIC DNA]</scope>
    <source>
        <strain evidence="2 3">CCALA 015</strain>
    </source>
</reference>
<evidence type="ECO:0000313" key="2">
    <source>
        <dbReference type="EMBL" id="PSB38906.1"/>
    </source>
</evidence>
<dbReference type="Proteomes" id="UP000238218">
    <property type="component" value="Unassembled WGS sequence"/>
</dbReference>
<gene>
    <name evidence="2" type="ORF">C7B81_05035</name>
</gene>
<proteinExistence type="predicted"/>